<gene>
    <name evidence="1" type="ORF">CYCCA115_LOCUS13628</name>
</gene>
<proteinExistence type="predicted"/>
<dbReference type="Proteomes" id="UP001295423">
    <property type="component" value="Unassembled WGS sequence"/>
</dbReference>
<protein>
    <submittedName>
        <fullName evidence="1">Uncharacterized protein</fullName>
    </submittedName>
</protein>
<accession>A0AAD2FT70</accession>
<sequence>MNFCIEVVKTSISSGAVLRKSRTQTPKSYRPLKAIFYQMEVWMHWVQKLCDSLVEVEEAQCPFRVWSKALDPVVDLLKLLRRNNPQGANLTLFIQDCKDRFATFQSIVLQSLKGSNPERI</sequence>
<organism evidence="1 2">
    <name type="scientific">Cylindrotheca closterium</name>
    <dbReference type="NCBI Taxonomy" id="2856"/>
    <lineage>
        <taxon>Eukaryota</taxon>
        <taxon>Sar</taxon>
        <taxon>Stramenopiles</taxon>
        <taxon>Ochrophyta</taxon>
        <taxon>Bacillariophyta</taxon>
        <taxon>Bacillariophyceae</taxon>
        <taxon>Bacillariophycidae</taxon>
        <taxon>Bacillariales</taxon>
        <taxon>Bacillariaceae</taxon>
        <taxon>Cylindrotheca</taxon>
    </lineage>
</organism>
<evidence type="ECO:0000313" key="1">
    <source>
        <dbReference type="EMBL" id="CAJ1952596.1"/>
    </source>
</evidence>
<name>A0AAD2FT70_9STRA</name>
<dbReference type="AlphaFoldDB" id="A0AAD2FT70"/>
<evidence type="ECO:0000313" key="2">
    <source>
        <dbReference type="Proteomes" id="UP001295423"/>
    </source>
</evidence>
<keyword evidence="2" id="KW-1185">Reference proteome</keyword>
<comment type="caution">
    <text evidence="1">The sequence shown here is derived from an EMBL/GenBank/DDBJ whole genome shotgun (WGS) entry which is preliminary data.</text>
</comment>
<dbReference type="EMBL" id="CAKOGP040001806">
    <property type="protein sequence ID" value="CAJ1952596.1"/>
    <property type="molecule type" value="Genomic_DNA"/>
</dbReference>
<reference evidence="1" key="1">
    <citation type="submission" date="2023-08" db="EMBL/GenBank/DDBJ databases">
        <authorList>
            <person name="Audoor S."/>
            <person name="Bilcke G."/>
        </authorList>
    </citation>
    <scope>NUCLEOTIDE SEQUENCE</scope>
</reference>